<feature type="transmembrane region" description="Helical" evidence="7">
    <location>
        <begin position="224"/>
        <end position="247"/>
    </location>
</feature>
<dbReference type="EMBL" id="JAKZFC010000001">
    <property type="protein sequence ID" value="MCH7320370.1"/>
    <property type="molecule type" value="Genomic_DNA"/>
</dbReference>
<keyword evidence="6 7" id="KW-0472">Membrane</keyword>
<keyword evidence="3" id="KW-1003">Cell membrane</keyword>
<feature type="transmembrane region" description="Helical" evidence="7">
    <location>
        <begin position="86"/>
        <end position="103"/>
    </location>
</feature>
<keyword evidence="4 7" id="KW-0812">Transmembrane</keyword>
<comment type="subcellular location">
    <subcellularLocation>
        <location evidence="1">Cell membrane</location>
        <topology evidence="1">Multi-pass membrane protein</topology>
    </subcellularLocation>
</comment>
<dbReference type="PANTHER" id="PTHR40074">
    <property type="entry name" value="O-ACETYLTRANSFERASE WECH"/>
    <property type="match status" value="1"/>
</dbReference>
<evidence type="ECO:0000313" key="9">
    <source>
        <dbReference type="EMBL" id="MCH7320370.1"/>
    </source>
</evidence>
<dbReference type="InterPro" id="IPR002656">
    <property type="entry name" value="Acyl_transf_3_dom"/>
</dbReference>
<feature type="transmembrane region" description="Helical" evidence="7">
    <location>
        <begin position="161"/>
        <end position="178"/>
    </location>
</feature>
<evidence type="ECO:0000256" key="4">
    <source>
        <dbReference type="ARBA" id="ARBA00022692"/>
    </source>
</evidence>
<name>A0ABS9U897_9BACL</name>
<keyword evidence="9" id="KW-0808">Transferase</keyword>
<protein>
    <submittedName>
        <fullName evidence="9">Acyltransferase</fullName>
    </submittedName>
</protein>
<evidence type="ECO:0000313" key="10">
    <source>
        <dbReference type="Proteomes" id="UP001316087"/>
    </source>
</evidence>
<proteinExistence type="inferred from homology"/>
<accession>A0ABS9U897</accession>
<gene>
    <name evidence="9" type="ORF">LZ480_00600</name>
</gene>
<sequence>MNKQLDEVQYARAFAMFAVLFVHFSSTGLGGVTPESSTFYIYSAFNTIGKIGVPVFFFLSGLVLLYSYNKRPFTKETILQFYKKRLKYIIVPYIVISTFYFVVSTVKYSSFTSVPAFLTDLGEALLWGKAYTHLYFLFVLLQFYLIFPFILYFFKKVKVRVSVVLIVSLALQFTWFYVNKNYVQVEARGSYFMSYLPFFLVGAAMGANYAQLDQWWQTNRKKMTAFIVTLFASAAVSLIVVDIWTRAGTLDNYLPSTPYRSYIFDGLWVLLGLAGSLFTLWLGKVVMALDYAPLQHFLNRLAQLSFGIYLIHPFFLLYFRDWLPSSTPLVFHGWQLFTAIAITGICWVLTSWLSKWKASWIIIGK</sequence>
<evidence type="ECO:0000256" key="3">
    <source>
        <dbReference type="ARBA" id="ARBA00022475"/>
    </source>
</evidence>
<keyword evidence="9" id="KW-0012">Acyltransferase</keyword>
<dbReference type="Pfam" id="PF01757">
    <property type="entry name" value="Acyl_transf_3"/>
    <property type="match status" value="1"/>
</dbReference>
<dbReference type="GO" id="GO:0016746">
    <property type="term" value="F:acyltransferase activity"/>
    <property type="evidence" value="ECO:0007669"/>
    <property type="project" value="UniProtKB-KW"/>
</dbReference>
<evidence type="ECO:0000256" key="5">
    <source>
        <dbReference type="ARBA" id="ARBA00022989"/>
    </source>
</evidence>
<evidence type="ECO:0000256" key="7">
    <source>
        <dbReference type="SAM" id="Phobius"/>
    </source>
</evidence>
<feature type="domain" description="Acyltransferase 3" evidence="8">
    <location>
        <begin position="7"/>
        <end position="350"/>
    </location>
</feature>
<reference evidence="9 10" key="1">
    <citation type="submission" date="2022-03" db="EMBL/GenBank/DDBJ databases">
        <authorList>
            <person name="Jo J.-H."/>
            <person name="Im W.-T."/>
        </authorList>
    </citation>
    <scope>NUCLEOTIDE SEQUENCE [LARGE SCALE GENOMIC DNA]</scope>
    <source>
        <strain evidence="9 10">MA9</strain>
    </source>
</reference>
<feature type="transmembrane region" description="Helical" evidence="7">
    <location>
        <begin position="190"/>
        <end position="212"/>
    </location>
</feature>
<evidence type="ECO:0000256" key="1">
    <source>
        <dbReference type="ARBA" id="ARBA00004651"/>
    </source>
</evidence>
<feature type="transmembrane region" description="Helical" evidence="7">
    <location>
        <begin position="134"/>
        <end position="154"/>
    </location>
</feature>
<comment type="caution">
    <text evidence="9">The sequence shown here is derived from an EMBL/GenBank/DDBJ whole genome shotgun (WGS) entry which is preliminary data.</text>
</comment>
<comment type="similarity">
    <text evidence="2">Belongs to the acyltransferase 3 family.</text>
</comment>
<evidence type="ECO:0000256" key="6">
    <source>
        <dbReference type="ARBA" id="ARBA00023136"/>
    </source>
</evidence>
<dbReference type="PANTHER" id="PTHR40074:SF2">
    <property type="entry name" value="O-ACETYLTRANSFERASE WECH"/>
    <property type="match status" value="1"/>
</dbReference>
<feature type="transmembrane region" description="Helical" evidence="7">
    <location>
        <begin position="12"/>
        <end position="33"/>
    </location>
</feature>
<feature type="transmembrane region" description="Helical" evidence="7">
    <location>
        <begin position="267"/>
        <end position="289"/>
    </location>
</feature>
<dbReference type="RefSeq" id="WP_241367392.1">
    <property type="nucleotide sequence ID" value="NZ_JAKZFC010000001.1"/>
</dbReference>
<dbReference type="Proteomes" id="UP001316087">
    <property type="component" value="Unassembled WGS sequence"/>
</dbReference>
<keyword evidence="10" id="KW-1185">Reference proteome</keyword>
<keyword evidence="5 7" id="KW-1133">Transmembrane helix</keyword>
<evidence type="ECO:0000259" key="8">
    <source>
        <dbReference type="Pfam" id="PF01757"/>
    </source>
</evidence>
<feature type="transmembrane region" description="Helical" evidence="7">
    <location>
        <begin position="331"/>
        <end position="353"/>
    </location>
</feature>
<feature type="transmembrane region" description="Helical" evidence="7">
    <location>
        <begin position="39"/>
        <end position="65"/>
    </location>
</feature>
<evidence type="ECO:0000256" key="2">
    <source>
        <dbReference type="ARBA" id="ARBA00007400"/>
    </source>
</evidence>
<organism evidence="9 10">
    <name type="scientific">Solibacillus palustris</name>
    <dbReference type="NCBI Taxonomy" id="2908203"/>
    <lineage>
        <taxon>Bacteria</taxon>
        <taxon>Bacillati</taxon>
        <taxon>Bacillota</taxon>
        <taxon>Bacilli</taxon>
        <taxon>Bacillales</taxon>
        <taxon>Caryophanaceae</taxon>
        <taxon>Solibacillus</taxon>
    </lineage>
</organism>
<feature type="transmembrane region" description="Helical" evidence="7">
    <location>
        <begin position="301"/>
        <end position="319"/>
    </location>
</feature>